<sequence length="156" mass="17141">MLRGSLIKNGHPDGHSARNFPIPRALVCSRVRSLPHHSHKIVLAARAFKCIGPNHWLAPGGMPETCQVFTESFRLPAKILCRVGALSASRSGCAKRTLSAENERRSGTTRQKAVSLRAPRRKEADGRALSESHRLTCVACMVESQTCYVLLLSSRQ</sequence>
<reference evidence="2" key="1">
    <citation type="submission" date="2021-06" db="EMBL/GenBank/DDBJ databases">
        <title>Comparative genomics, transcriptomics and evolutionary studies reveal genomic signatures of adaptation to plant cell wall in hemibiotrophic fungi.</title>
        <authorList>
            <consortium name="DOE Joint Genome Institute"/>
            <person name="Baroncelli R."/>
            <person name="Diaz J.F."/>
            <person name="Benocci T."/>
            <person name="Peng M."/>
            <person name="Battaglia E."/>
            <person name="Haridas S."/>
            <person name="Andreopoulos W."/>
            <person name="Labutti K."/>
            <person name="Pangilinan J."/>
            <person name="Floch G.L."/>
            <person name="Makela M.R."/>
            <person name="Henrissat B."/>
            <person name="Grigoriev I.V."/>
            <person name="Crouch J.A."/>
            <person name="De Vries R.P."/>
            <person name="Sukno S.A."/>
            <person name="Thon M.R."/>
        </authorList>
    </citation>
    <scope>NUCLEOTIDE SEQUENCE</scope>
    <source>
        <strain evidence="2">MAFF235873</strain>
    </source>
</reference>
<name>A0AAD9HNM2_9PEZI</name>
<dbReference type="AlphaFoldDB" id="A0AAD9HNM2"/>
<evidence type="ECO:0000256" key="1">
    <source>
        <dbReference type="SAM" id="MobiDB-lite"/>
    </source>
</evidence>
<dbReference type="Proteomes" id="UP001232148">
    <property type="component" value="Unassembled WGS sequence"/>
</dbReference>
<accession>A0AAD9HNM2</accession>
<dbReference type="EMBL" id="MU842842">
    <property type="protein sequence ID" value="KAK2031254.1"/>
    <property type="molecule type" value="Genomic_DNA"/>
</dbReference>
<keyword evidence="3" id="KW-1185">Reference proteome</keyword>
<gene>
    <name evidence="2" type="ORF">LX32DRAFT_284115</name>
</gene>
<proteinExistence type="predicted"/>
<organism evidence="2 3">
    <name type="scientific">Colletotrichum zoysiae</name>
    <dbReference type="NCBI Taxonomy" id="1216348"/>
    <lineage>
        <taxon>Eukaryota</taxon>
        <taxon>Fungi</taxon>
        <taxon>Dikarya</taxon>
        <taxon>Ascomycota</taxon>
        <taxon>Pezizomycotina</taxon>
        <taxon>Sordariomycetes</taxon>
        <taxon>Hypocreomycetidae</taxon>
        <taxon>Glomerellales</taxon>
        <taxon>Glomerellaceae</taxon>
        <taxon>Colletotrichum</taxon>
        <taxon>Colletotrichum graminicola species complex</taxon>
    </lineage>
</organism>
<evidence type="ECO:0000313" key="3">
    <source>
        <dbReference type="Proteomes" id="UP001232148"/>
    </source>
</evidence>
<evidence type="ECO:0000313" key="2">
    <source>
        <dbReference type="EMBL" id="KAK2031254.1"/>
    </source>
</evidence>
<feature type="region of interest" description="Disordered" evidence="1">
    <location>
        <begin position="97"/>
        <end position="127"/>
    </location>
</feature>
<comment type="caution">
    <text evidence="2">The sequence shown here is derived from an EMBL/GenBank/DDBJ whole genome shotgun (WGS) entry which is preliminary data.</text>
</comment>
<protein>
    <submittedName>
        <fullName evidence="2">Uncharacterized protein</fullName>
    </submittedName>
</protein>